<sequence length="49" mass="5755">MVYDLYFQVYTNLSQWCRHSPPVCRHYLPVMSTQCPVVSTLNHCPRSPV</sequence>
<evidence type="ECO:0000313" key="1">
    <source>
        <dbReference type="EMBL" id="MQL88776.1"/>
    </source>
</evidence>
<dbReference type="EMBL" id="NMUH01001089">
    <property type="protein sequence ID" value="MQL88776.1"/>
    <property type="molecule type" value="Genomic_DNA"/>
</dbReference>
<comment type="caution">
    <text evidence="1">The sequence shown here is derived from an EMBL/GenBank/DDBJ whole genome shotgun (WGS) entry which is preliminary data.</text>
</comment>
<reference evidence="1" key="1">
    <citation type="submission" date="2017-07" db="EMBL/GenBank/DDBJ databases">
        <title>Taro Niue Genome Assembly and Annotation.</title>
        <authorList>
            <person name="Atibalentja N."/>
            <person name="Keating K."/>
            <person name="Fields C.J."/>
        </authorList>
    </citation>
    <scope>NUCLEOTIDE SEQUENCE</scope>
    <source>
        <strain evidence="1">Niue_2</strain>
        <tissue evidence="1">Leaf</tissue>
    </source>
</reference>
<dbReference type="AlphaFoldDB" id="A0A843V119"/>
<dbReference type="Proteomes" id="UP000652761">
    <property type="component" value="Unassembled WGS sequence"/>
</dbReference>
<protein>
    <submittedName>
        <fullName evidence="1">Uncharacterized protein</fullName>
    </submittedName>
</protein>
<keyword evidence="2" id="KW-1185">Reference proteome</keyword>
<name>A0A843V119_COLES</name>
<evidence type="ECO:0000313" key="2">
    <source>
        <dbReference type="Proteomes" id="UP000652761"/>
    </source>
</evidence>
<proteinExistence type="predicted"/>
<organism evidence="1 2">
    <name type="scientific">Colocasia esculenta</name>
    <name type="common">Wild taro</name>
    <name type="synonym">Arum esculentum</name>
    <dbReference type="NCBI Taxonomy" id="4460"/>
    <lineage>
        <taxon>Eukaryota</taxon>
        <taxon>Viridiplantae</taxon>
        <taxon>Streptophyta</taxon>
        <taxon>Embryophyta</taxon>
        <taxon>Tracheophyta</taxon>
        <taxon>Spermatophyta</taxon>
        <taxon>Magnoliopsida</taxon>
        <taxon>Liliopsida</taxon>
        <taxon>Araceae</taxon>
        <taxon>Aroideae</taxon>
        <taxon>Colocasieae</taxon>
        <taxon>Colocasia</taxon>
    </lineage>
</organism>
<accession>A0A843V119</accession>
<gene>
    <name evidence="1" type="ORF">Taro_021344</name>
</gene>